<feature type="domain" description="Protein kinase" evidence="7">
    <location>
        <begin position="221"/>
        <end position="551"/>
    </location>
</feature>
<keyword evidence="2 5" id="KW-0547">Nucleotide-binding</keyword>
<dbReference type="Gene3D" id="1.10.510.10">
    <property type="entry name" value="Transferase(Phosphotransferase) domain 1"/>
    <property type="match status" value="1"/>
</dbReference>
<dbReference type="InterPro" id="IPR008266">
    <property type="entry name" value="Tyr_kinase_AS"/>
</dbReference>
<evidence type="ECO:0000256" key="2">
    <source>
        <dbReference type="ARBA" id="ARBA00022741"/>
    </source>
</evidence>
<feature type="binding site" evidence="5">
    <location>
        <position position="373"/>
    </location>
    <ligand>
        <name>ATP</name>
        <dbReference type="ChEBI" id="CHEBI:30616"/>
    </ligand>
</feature>
<keyword evidence="1" id="KW-0808">Transferase</keyword>
<evidence type="ECO:0000259" key="7">
    <source>
        <dbReference type="PROSITE" id="PS50011"/>
    </source>
</evidence>
<dbReference type="InterPro" id="IPR011009">
    <property type="entry name" value="Kinase-like_dom_sf"/>
</dbReference>
<evidence type="ECO:0000256" key="5">
    <source>
        <dbReference type="PROSITE-ProRule" id="PRU10141"/>
    </source>
</evidence>
<accession>A0A2R6NFB4</accession>
<evidence type="ECO:0000256" key="6">
    <source>
        <dbReference type="SAM" id="MobiDB-lite"/>
    </source>
</evidence>
<dbReference type="SUPFAM" id="SSF56112">
    <property type="entry name" value="Protein kinase-like (PK-like)"/>
    <property type="match status" value="1"/>
</dbReference>
<dbReference type="Proteomes" id="UP000186601">
    <property type="component" value="Unassembled WGS sequence"/>
</dbReference>
<gene>
    <name evidence="8" type="ORF">PHLCEN_2v13422</name>
</gene>
<dbReference type="GO" id="GO:0004674">
    <property type="term" value="F:protein serine/threonine kinase activity"/>
    <property type="evidence" value="ECO:0007669"/>
    <property type="project" value="TreeGrafter"/>
</dbReference>
<dbReference type="EMBL" id="MLYV02001335">
    <property type="protein sequence ID" value="PSR70692.1"/>
    <property type="molecule type" value="Genomic_DNA"/>
</dbReference>
<dbReference type="PROSITE" id="PS00107">
    <property type="entry name" value="PROTEIN_KINASE_ATP"/>
    <property type="match status" value="1"/>
</dbReference>
<dbReference type="PROSITE" id="PS50011">
    <property type="entry name" value="PROTEIN_KINASE_DOM"/>
    <property type="match status" value="1"/>
</dbReference>
<dbReference type="InterPro" id="IPR051681">
    <property type="entry name" value="Ser/Thr_Kinases-Pseudokinases"/>
</dbReference>
<dbReference type="PROSITE" id="PS00109">
    <property type="entry name" value="PROTEIN_KINASE_TYR"/>
    <property type="match status" value="1"/>
</dbReference>
<name>A0A2R6NFB4_9APHY</name>
<feature type="compositionally biased region" description="Basic and acidic residues" evidence="6">
    <location>
        <begin position="195"/>
        <end position="214"/>
    </location>
</feature>
<proteinExistence type="predicted"/>
<dbReference type="AlphaFoldDB" id="A0A2R6NFB4"/>
<evidence type="ECO:0000313" key="9">
    <source>
        <dbReference type="Proteomes" id="UP000186601"/>
    </source>
</evidence>
<dbReference type="PANTHER" id="PTHR44329">
    <property type="entry name" value="SERINE/THREONINE-PROTEIN KINASE TNNI3K-RELATED"/>
    <property type="match status" value="1"/>
</dbReference>
<dbReference type="InterPro" id="IPR000719">
    <property type="entry name" value="Prot_kinase_dom"/>
</dbReference>
<dbReference type="STRING" id="98765.A0A2R6NFB4"/>
<sequence length="552" mass="62601">MSVRRQVPSRNKKLVLDVIAGVQLVFQADNIAELYKKPRLPHEPVVKDDVLRYNPAEDLLIQINNLLSYFVETDEIKPVTVDLRSEVIYEISQGVLLLEEVCEFHVVITYSQFQHRRDLKQQFEKRTSRLFCIRCDLLIHREGRPSWHFLREKTPNIKAKKPKTPEGQKGAGSSKEEPKTFTAGEEPSNTSKPQEVADHPKTDEEVVDHPKAEEDPGFSEVSKVDGPNLEATGAVEKYKRLDDRGILLWCTWEERDLAPENRPFTDAFLFMRGLLAQRTFSLIKQVSSIFSHCIAWLLGLTCLSNKKMQEAEARNALVASSFLRRLMTTLAQRADMLPDFLFLTDVIPGKLLGAGAFGDVLMGSYEGRKVALKTLRIFAGVDLTGYKEKLMSIKQIARGMTYLHEQNVVHGDLRGDNIFLDENFDVHIADFGLSVFADGASGNYHSVRTGNPRWLAVEVQFPERFPHISASGRPTYAADLYTRGKAPFYHIPGDHAITMHIGSGGRAPRPVNPDNDEMPEALWNLVERCWREMPEERPTFSDISKELEIILS</sequence>
<dbReference type="OrthoDB" id="4062651at2759"/>
<keyword evidence="9" id="KW-1185">Reference proteome</keyword>
<dbReference type="InterPro" id="IPR001245">
    <property type="entry name" value="Ser-Thr/Tyr_kinase_cat_dom"/>
</dbReference>
<protein>
    <recommendedName>
        <fullName evidence="7">Protein kinase domain-containing protein</fullName>
    </recommendedName>
</protein>
<keyword evidence="4 5" id="KW-0067">ATP-binding</keyword>
<dbReference type="PANTHER" id="PTHR44329:SF288">
    <property type="entry name" value="MITOGEN-ACTIVATED PROTEIN KINASE KINASE KINASE 20"/>
    <property type="match status" value="1"/>
</dbReference>
<evidence type="ECO:0000313" key="8">
    <source>
        <dbReference type="EMBL" id="PSR70692.1"/>
    </source>
</evidence>
<dbReference type="GO" id="GO:0005524">
    <property type="term" value="F:ATP binding"/>
    <property type="evidence" value="ECO:0007669"/>
    <property type="project" value="UniProtKB-UniRule"/>
</dbReference>
<evidence type="ECO:0000256" key="3">
    <source>
        <dbReference type="ARBA" id="ARBA00022777"/>
    </source>
</evidence>
<organism evidence="8 9">
    <name type="scientific">Hermanssonia centrifuga</name>
    <dbReference type="NCBI Taxonomy" id="98765"/>
    <lineage>
        <taxon>Eukaryota</taxon>
        <taxon>Fungi</taxon>
        <taxon>Dikarya</taxon>
        <taxon>Basidiomycota</taxon>
        <taxon>Agaricomycotina</taxon>
        <taxon>Agaricomycetes</taxon>
        <taxon>Polyporales</taxon>
        <taxon>Meruliaceae</taxon>
        <taxon>Hermanssonia</taxon>
    </lineage>
</organism>
<comment type="caution">
    <text evidence="8">The sequence shown here is derived from an EMBL/GenBank/DDBJ whole genome shotgun (WGS) entry which is preliminary data.</text>
</comment>
<reference evidence="8 9" key="1">
    <citation type="submission" date="2018-02" db="EMBL/GenBank/DDBJ databases">
        <title>Genome sequence of the basidiomycete white-rot fungus Phlebia centrifuga.</title>
        <authorList>
            <person name="Granchi Z."/>
            <person name="Peng M."/>
            <person name="de Vries R.P."/>
            <person name="Hilden K."/>
            <person name="Makela M.R."/>
            <person name="Grigoriev I."/>
            <person name="Riley R."/>
        </authorList>
    </citation>
    <scope>NUCLEOTIDE SEQUENCE [LARGE SCALE GENOMIC DNA]</scope>
    <source>
        <strain evidence="8 9">FBCC195</strain>
    </source>
</reference>
<evidence type="ECO:0000256" key="4">
    <source>
        <dbReference type="ARBA" id="ARBA00022840"/>
    </source>
</evidence>
<feature type="region of interest" description="Disordered" evidence="6">
    <location>
        <begin position="150"/>
        <end position="226"/>
    </location>
</feature>
<dbReference type="Pfam" id="PF07714">
    <property type="entry name" value="PK_Tyr_Ser-Thr"/>
    <property type="match status" value="1"/>
</dbReference>
<dbReference type="InterPro" id="IPR017441">
    <property type="entry name" value="Protein_kinase_ATP_BS"/>
</dbReference>
<keyword evidence="3" id="KW-0418">Kinase</keyword>
<evidence type="ECO:0000256" key="1">
    <source>
        <dbReference type="ARBA" id="ARBA00022679"/>
    </source>
</evidence>